<gene>
    <name evidence="1" type="ORF">NEUTE1DRAFT_103882</name>
</gene>
<name>F8MXG3_NEUT8</name>
<keyword evidence="2" id="KW-1185">Reference proteome</keyword>
<evidence type="ECO:0000313" key="2">
    <source>
        <dbReference type="Proteomes" id="UP000008065"/>
    </source>
</evidence>
<dbReference type="KEGG" id="nte:NEUTE1DRAFT103882"/>
<accession>F8MXG3</accession>
<dbReference type="EMBL" id="GL891307">
    <property type="protein sequence ID" value="EGO54434.1"/>
    <property type="molecule type" value="Genomic_DNA"/>
</dbReference>
<organism evidence="1 2">
    <name type="scientific">Neurospora tetrasperma (strain FGSC 2508 / ATCC MYA-4615 / P0657)</name>
    <dbReference type="NCBI Taxonomy" id="510951"/>
    <lineage>
        <taxon>Eukaryota</taxon>
        <taxon>Fungi</taxon>
        <taxon>Dikarya</taxon>
        <taxon>Ascomycota</taxon>
        <taxon>Pezizomycotina</taxon>
        <taxon>Sordariomycetes</taxon>
        <taxon>Sordariomycetidae</taxon>
        <taxon>Sordariales</taxon>
        <taxon>Sordariaceae</taxon>
        <taxon>Neurospora</taxon>
    </lineage>
</organism>
<dbReference type="Proteomes" id="UP000008065">
    <property type="component" value="Unassembled WGS sequence"/>
</dbReference>
<proteinExistence type="predicted"/>
<protein>
    <submittedName>
        <fullName evidence="1">Uncharacterized protein</fullName>
    </submittedName>
</protein>
<dbReference type="RefSeq" id="XP_009854392.1">
    <property type="nucleotide sequence ID" value="XM_009856090.1"/>
</dbReference>
<dbReference type="AlphaFoldDB" id="F8MXG3"/>
<dbReference type="VEuPathDB" id="FungiDB:NEUTE1DRAFT_103882"/>
<dbReference type="GeneID" id="20822060"/>
<dbReference type="HOGENOM" id="CLU_2655102_0_0_1"/>
<reference evidence="2" key="1">
    <citation type="journal article" date="2011" name="Genetics">
        <title>Massive changes in genome architecture accompany the transition to self-fertility in the filamentous fungus Neurospora tetrasperma.</title>
        <authorList>
            <person name="Ellison C.E."/>
            <person name="Stajich J.E."/>
            <person name="Jacobson D.J."/>
            <person name="Natvig D.O."/>
            <person name="Lapidus A."/>
            <person name="Foster B."/>
            <person name="Aerts A."/>
            <person name="Riley R."/>
            <person name="Lindquist E.A."/>
            <person name="Grigoriev I.V."/>
            <person name="Taylor J.W."/>
        </authorList>
    </citation>
    <scope>NUCLEOTIDE SEQUENCE [LARGE SCALE GENOMIC DNA]</scope>
    <source>
        <strain evidence="2">FGSC 2508 / P0657</strain>
    </source>
</reference>
<evidence type="ECO:0000313" key="1">
    <source>
        <dbReference type="EMBL" id="EGO54434.1"/>
    </source>
</evidence>
<sequence length="76" mass="8517">MERKVYTTKLSAAGKHCIGKAQKNHEAVTNSVDLEHEHDSQIQKLPLESVSHAGVVPLILPLYKLNRQVKEAPMPY</sequence>